<dbReference type="Proteomes" id="UP000190092">
    <property type="component" value="Unassembled WGS sequence"/>
</dbReference>
<keyword evidence="2" id="KW-1185">Reference proteome</keyword>
<evidence type="ECO:0000313" key="1">
    <source>
        <dbReference type="EMBL" id="SKA38631.1"/>
    </source>
</evidence>
<dbReference type="STRING" id="225324.SAMN02745126_06069"/>
<organism evidence="1 2">
    <name type="scientific">Enhydrobacter aerosaccus</name>
    <dbReference type="NCBI Taxonomy" id="225324"/>
    <lineage>
        <taxon>Bacteria</taxon>
        <taxon>Pseudomonadati</taxon>
        <taxon>Pseudomonadota</taxon>
        <taxon>Alphaproteobacteria</taxon>
        <taxon>Hyphomicrobiales</taxon>
        <taxon>Enhydrobacter</taxon>
    </lineage>
</organism>
<proteinExistence type="predicted"/>
<gene>
    <name evidence="1" type="ORF">SAMN02745126_06069</name>
</gene>
<evidence type="ECO:0000313" key="2">
    <source>
        <dbReference type="Proteomes" id="UP000190092"/>
    </source>
</evidence>
<dbReference type="EMBL" id="FUWJ01000016">
    <property type="protein sequence ID" value="SKA38631.1"/>
    <property type="molecule type" value="Genomic_DNA"/>
</dbReference>
<dbReference type="AlphaFoldDB" id="A0A1T4TE68"/>
<name>A0A1T4TE68_9HYPH</name>
<sequence>MRENHPLGARHWAVVTFVASSKDARVDSRAPSTRYRRTERWALNLSSLGARHSNGAIFLDPREDARVDSRAPGP</sequence>
<reference evidence="2" key="1">
    <citation type="submission" date="2017-02" db="EMBL/GenBank/DDBJ databases">
        <authorList>
            <person name="Varghese N."/>
            <person name="Submissions S."/>
        </authorList>
    </citation>
    <scope>NUCLEOTIDE SEQUENCE [LARGE SCALE GENOMIC DNA]</scope>
    <source>
        <strain evidence="2">ATCC 27094</strain>
    </source>
</reference>
<protein>
    <submittedName>
        <fullName evidence="1">Uncharacterized protein</fullName>
    </submittedName>
</protein>
<accession>A0A1T4TE68</accession>